<evidence type="ECO:0000313" key="6">
    <source>
        <dbReference type="Proteomes" id="UP000465220"/>
    </source>
</evidence>
<dbReference type="EMBL" id="JAAAPU010000124">
    <property type="protein sequence ID" value="KAF4201876.1"/>
    <property type="molecule type" value="Genomic_DNA"/>
</dbReference>
<proteinExistence type="predicted"/>
<dbReference type="InterPro" id="IPR036514">
    <property type="entry name" value="SGNH_hydro_sf"/>
</dbReference>
<dbReference type="InterPro" id="IPR013830">
    <property type="entry name" value="SGNH_hydro"/>
</dbReference>
<comment type="caution">
    <text evidence="4">The sequence shown here is derived from an EMBL/GenBank/DDBJ whole genome shotgun (WGS) entry which is preliminary data.</text>
</comment>
<evidence type="ECO:0000313" key="3">
    <source>
        <dbReference type="EMBL" id="GFF79284.1"/>
    </source>
</evidence>
<dbReference type="EMBL" id="BLKI01000028">
    <property type="protein sequence ID" value="GFF79284.1"/>
    <property type="molecule type" value="Genomic_DNA"/>
</dbReference>
<dbReference type="PANTHER" id="PTHR30383:SF19">
    <property type="entry name" value="FIBRONECTIN TYPE-III DOMAIN-CONTAINING PROTEIN"/>
    <property type="match status" value="1"/>
</dbReference>
<evidence type="ECO:0000313" key="7">
    <source>
        <dbReference type="Proteomes" id="UP000649114"/>
    </source>
</evidence>
<evidence type="ECO:0000313" key="4">
    <source>
        <dbReference type="EMBL" id="KAF4201876.1"/>
    </source>
</evidence>
<reference evidence="3 6" key="3">
    <citation type="submission" date="2020-01" db="EMBL/GenBank/DDBJ databases">
        <title>Draft genome sequence of Aspergillus lentulus IFM 60648.</title>
        <authorList>
            <person name="Takahashi H."/>
            <person name="Yaguchi T."/>
        </authorList>
    </citation>
    <scope>NUCLEOTIDE SEQUENCE [LARGE SCALE GENOMIC DNA]</scope>
    <source>
        <strain evidence="3 6">IFM 60648</strain>
    </source>
</reference>
<dbReference type="Pfam" id="PF13472">
    <property type="entry name" value="Lipase_GDSL_2"/>
    <property type="match status" value="1"/>
</dbReference>
<feature type="domain" description="SGNH hydrolase-type esterase" evidence="1">
    <location>
        <begin position="9"/>
        <end position="186"/>
    </location>
</feature>
<reference evidence="2 5" key="1">
    <citation type="submission" date="2015-11" db="EMBL/GenBank/DDBJ databases">
        <title>Aspergillus lentulus strain IFM 54703T.</title>
        <authorList>
            <person name="Kusuya Y."/>
            <person name="Sakai K."/>
            <person name="Kamei K."/>
            <person name="Takahashi H."/>
            <person name="Yaguchi T."/>
        </authorList>
    </citation>
    <scope>NUCLEOTIDE SEQUENCE [LARGE SCALE GENOMIC DNA]</scope>
    <source>
        <strain evidence="2 5">IFM 54703</strain>
    </source>
</reference>
<dbReference type="EMBL" id="BCLY01000001">
    <property type="protein sequence ID" value="GAQ03721.1"/>
    <property type="molecule type" value="Genomic_DNA"/>
</dbReference>
<dbReference type="SUPFAM" id="SSF52266">
    <property type="entry name" value="SGNH hydrolase"/>
    <property type="match status" value="1"/>
</dbReference>
<sequence>MDKELSILCFGNSLTAGYYHFGCDYHPYALTLKDKLQAAFPTTTFTVDVDGLPGDLVISPVGTFLPRIQAKFDGSNYDWVIILGGTNDLGRGYPVSKIYPALQEAWEVALDSGANVLVLTIPECSVVSTTLDARRNEVNSSILSHKAEGFHAFDLHGKVPYHSATEEFRKKIWDDGLHLTAEGYKLVGEVVGEHLIALLKDKGL</sequence>
<reference evidence="4" key="2">
    <citation type="journal article" date="2020" name="bioRxiv">
        <title>Genomic and phenotypic heterogeneity of clinical isolates of the human pathogens Aspergillus fumigatus, Aspergillus lentulus and Aspergillus fumigatiaffinis.</title>
        <authorList>
            <person name="dos Santos R.A.C."/>
            <person name="Steenwyk J.L."/>
            <person name="Rivero-Menendez O."/>
            <person name="Mead M.E."/>
            <person name="Silva L.P."/>
            <person name="Bastos R.W."/>
            <person name="Alastruey-Izquierdo A."/>
            <person name="Goldman G.H."/>
            <person name="Rokas A."/>
        </authorList>
    </citation>
    <scope>NUCLEOTIDE SEQUENCE</scope>
    <source>
        <strain evidence="4">CNM-CM8927</strain>
    </source>
</reference>
<name>A0AAN5YHV2_ASPLE</name>
<keyword evidence="6" id="KW-1185">Reference proteome</keyword>
<accession>A0AAN5YHV2</accession>
<evidence type="ECO:0000259" key="1">
    <source>
        <dbReference type="Pfam" id="PF13472"/>
    </source>
</evidence>
<dbReference type="Proteomes" id="UP000051487">
    <property type="component" value="Unassembled WGS sequence"/>
</dbReference>
<dbReference type="Proteomes" id="UP000465220">
    <property type="component" value="Unassembled WGS sequence"/>
</dbReference>
<dbReference type="Gene3D" id="3.40.50.1110">
    <property type="entry name" value="SGNH hydrolase"/>
    <property type="match status" value="1"/>
</dbReference>
<evidence type="ECO:0000313" key="2">
    <source>
        <dbReference type="EMBL" id="GAQ03721.1"/>
    </source>
</evidence>
<dbReference type="GO" id="GO:0004622">
    <property type="term" value="F:phosphatidylcholine lysophospholipase activity"/>
    <property type="evidence" value="ECO:0007669"/>
    <property type="project" value="TreeGrafter"/>
</dbReference>
<evidence type="ECO:0000313" key="5">
    <source>
        <dbReference type="Proteomes" id="UP000051487"/>
    </source>
</evidence>
<dbReference type="AlphaFoldDB" id="A0AAN5YHV2"/>
<protein>
    <recommendedName>
        <fullName evidence="1">SGNH hydrolase-type esterase domain-containing protein</fullName>
    </recommendedName>
</protein>
<reference evidence="4" key="4">
    <citation type="submission" date="2020-04" db="EMBL/GenBank/DDBJ databases">
        <authorList>
            <person name="Santos R.A.C."/>
            <person name="Steenwyk J.L."/>
            <person name="Rivero-Menendez O."/>
            <person name="Mead M.E."/>
            <person name="Silva L.P."/>
            <person name="Bastos R.W."/>
            <person name="Alastruey-Izquierdo A."/>
            <person name="Goldman G.H."/>
            <person name="Rokas A."/>
        </authorList>
    </citation>
    <scope>NUCLEOTIDE SEQUENCE</scope>
    <source>
        <strain evidence="4">CNM-CM8927</strain>
    </source>
</reference>
<dbReference type="InterPro" id="IPR051532">
    <property type="entry name" value="Ester_Hydrolysis_Enzymes"/>
</dbReference>
<gene>
    <name evidence="2" type="ORF">ALT_1042</name>
    <name evidence="4" type="ORF">CNMCM8927_000964</name>
    <name evidence="3" type="ORF">IFM60648_05434</name>
</gene>
<organism evidence="4 7">
    <name type="scientific">Aspergillus lentulus</name>
    <dbReference type="NCBI Taxonomy" id="293939"/>
    <lineage>
        <taxon>Eukaryota</taxon>
        <taxon>Fungi</taxon>
        <taxon>Dikarya</taxon>
        <taxon>Ascomycota</taxon>
        <taxon>Pezizomycotina</taxon>
        <taxon>Eurotiomycetes</taxon>
        <taxon>Eurotiomycetidae</taxon>
        <taxon>Eurotiales</taxon>
        <taxon>Aspergillaceae</taxon>
        <taxon>Aspergillus</taxon>
        <taxon>Aspergillus subgen. Fumigati</taxon>
    </lineage>
</organism>
<dbReference type="CDD" id="cd00229">
    <property type="entry name" value="SGNH_hydrolase"/>
    <property type="match status" value="1"/>
</dbReference>
<dbReference type="PANTHER" id="PTHR30383">
    <property type="entry name" value="THIOESTERASE 1/PROTEASE 1/LYSOPHOSPHOLIPASE L1"/>
    <property type="match status" value="1"/>
</dbReference>
<dbReference type="Proteomes" id="UP000649114">
    <property type="component" value="Unassembled WGS sequence"/>
</dbReference>